<organism evidence="2 3">
    <name type="scientific">Pseudomonas salmasensis</name>
    <dbReference type="NCBI Taxonomy" id="2745514"/>
    <lineage>
        <taxon>Bacteria</taxon>
        <taxon>Pseudomonadati</taxon>
        <taxon>Pseudomonadota</taxon>
        <taxon>Gammaproteobacteria</taxon>
        <taxon>Pseudomonadales</taxon>
        <taxon>Pseudomonadaceae</taxon>
        <taxon>Pseudomonas</taxon>
    </lineage>
</organism>
<protein>
    <submittedName>
        <fullName evidence="2">Uncharacterized protein</fullName>
    </submittedName>
</protein>
<proteinExistence type="predicted"/>
<evidence type="ECO:0000313" key="2">
    <source>
        <dbReference type="EMBL" id="MDY4301769.1"/>
    </source>
</evidence>
<dbReference type="RefSeq" id="WP_320748101.1">
    <property type="nucleotide sequence ID" value="NZ_JAXGGE010000001.1"/>
</dbReference>
<keyword evidence="3" id="KW-1185">Reference proteome</keyword>
<feature type="region of interest" description="Disordered" evidence="1">
    <location>
        <begin position="1"/>
        <end position="51"/>
    </location>
</feature>
<evidence type="ECO:0000313" key="3">
    <source>
        <dbReference type="Proteomes" id="UP001277967"/>
    </source>
</evidence>
<reference evidence="2 3" key="1">
    <citation type="submission" date="2023-11" db="EMBL/GenBank/DDBJ databases">
        <title>Genome sequence of Pseudomonas salmasensis Strain SLU99.</title>
        <authorList>
            <person name="Ghadamgahi F."/>
            <person name="Kalyandurg P.B."/>
            <person name="Catara V."/>
            <person name="Vetukuri R."/>
            <person name="Ghosh S."/>
        </authorList>
    </citation>
    <scope>NUCLEOTIDE SEQUENCE [LARGE SCALE GENOMIC DNA]</scope>
    <source>
        <strain evidence="2 3">SLU99</strain>
    </source>
</reference>
<sequence>MSFSVNPPSTSAFNVPPEQLDADADSRSAQASHRQARSAETQASTPDSRPYASVTDRQLIGLIRDHFREFAAGATDSYVNFNELKEAAGLVATDRTFSPEAHHAAKELLTRPKLLRKLDIGISFFGGPGKEDGRFDMDNLNYLYKFPHREWKVPRRNH</sequence>
<name>A0ABU5FIU0_9PSED</name>
<gene>
    <name evidence="2" type="ORF">SO486_17515</name>
</gene>
<feature type="compositionally biased region" description="Polar residues" evidence="1">
    <location>
        <begin position="1"/>
        <end position="13"/>
    </location>
</feature>
<comment type="caution">
    <text evidence="2">The sequence shown here is derived from an EMBL/GenBank/DDBJ whole genome shotgun (WGS) entry which is preliminary data.</text>
</comment>
<accession>A0ABU5FIU0</accession>
<evidence type="ECO:0000256" key="1">
    <source>
        <dbReference type="SAM" id="MobiDB-lite"/>
    </source>
</evidence>
<dbReference type="Proteomes" id="UP001277967">
    <property type="component" value="Unassembled WGS sequence"/>
</dbReference>
<dbReference type="EMBL" id="JAXGGE010000001">
    <property type="protein sequence ID" value="MDY4301769.1"/>
    <property type="molecule type" value="Genomic_DNA"/>
</dbReference>